<gene>
    <name evidence="6" type="ORF">SAMN05216174_11750</name>
</gene>
<protein>
    <submittedName>
        <fullName evidence="6">Multicopper oxidase</fullName>
    </submittedName>
</protein>
<proteinExistence type="predicted"/>
<dbReference type="SUPFAM" id="SSF49503">
    <property type="entry name" value="Cupredoxins"/>
    <property type="match status" value="2"/>
</dbReference>
<keyword evidence="2" id="KW-0560">Oxidoreductase</keyword>
<dbReference type="OrthoDB" id="345021at2"/>
<dbReference type="PANTHER" id="PTHR11709">
    <property type="entry name" value="MULTI-COPPER OXIDASE"/>
    <property type="match status" value="1"/>
</dbReference>
<evidence type="ECO:0000259" key="4">
    <source>
        <dbReference type="Pfam" id="PF07731"/>
    </source>
</evidence>
<evidence type="ECO:0000313" key="7">
    <source>
        <dbReference type="Proteomes" id="UP000199501"/>
    </source>
</evidence>
<organism evidence="6 7">
    <name type="scientific">Actinokineospora iranica</name>
    <dbReference type="NCBI Taxonomy" id="1271860"/>
    <lineage>
        <taxon>Bacteria</taxon>
        <taxon>Bacillati</taxon>
        <taxon>Actinomycetota</taxon>
        <taxon>Actinomycetes</taxon>
        <taxon>Pseudonocardiales</taxon>
        <taxon>Pseudonocardiaceae</taxon>
        <taxon>Actinokineospora</taxon>
    </lineage>
</organism>
<dbReference type="Proteomes" id="UP000199501">
    <property type="component" value="Unassembled WGS sequence"/>
</dbReference>
<keyword evidence="1" id="KW-0479">Metal-binding</keyword>
<name>A0A1G6XDJ4_9PSEU</name>
<accession>A0A1G6XDJ4</accession>
<dbReference type="Pfam" id="PF07731">
    <property type="entry name" value="Cu-oxidase_2"/>
    <property type="match status" value="1"/>
</dbReference>
<dbReference type="GO" id="GO:0016491">
    <property type="term" value="F:oxidoreductase activity"/>
    <property type="evidence" value="ECO:0007669"/>
    <property type="project" value="UniProtKB-KW"/>
</dbReference>
<dbReference type="InterPro" id="IPR011707">
    <property type="entry name" value="Cu-oxidase-like_N"/>
</dbReference>
<dbReference type="RefSeq" id="WP_091456173.1">
    <property type="nucleotide sequence ID" value="NZ_FMZZ01000017.1"/>
</dbReference>
<reference evidence="7" key="1">
    <citation type="submission" date="2016-10" db="EMBL/GenBank/DDBJ databases">
        <authorList>
            <person name="Varghese N."/>
            <person name="Submissions S."/>
        </authorList>
    </citation>
    <scope>NUCLEOTIDE SEQUENCE [LARGE SCALE GENOMIC DNA]</scope>
    <source>
        <strain evidence="7">IBRC-M 10403</strain>
    </source>
</reference>
<dbReference type="GO" id="GO:0005507">
    <property type="term" value="F:copper ion binding"/>
    <property type="evidence" value="ECO:0007669"/>
    <property type="project" value="InterPro"/>
</dbReference>
<dbReference type="InterPro" id="IPR045087">
    <property type="entry name" value="Cu-oxidase_fam"/>
</dbReference>
<dbReference type="STRING" id="1271860.SAMN05216174_11750"/>
<feature type="domain" description="Plastocyanin-like" evidence="5">
    <location>
        <begin position="91"/>
        <end position="202"/>
    </location>
</feature>
<dbReference type="EMBL" id="FMZZ01000017">
    <property type="protein sequence ID" value="SDD76230.1"/>
    <property type="molecule type" value="Genomic_DNA"/>
</dbReference>
<evidence type="ECO:0000259" key="5">
    <source>
        <dbReference type="Pfam" id="PF07732"/>
    </source>
</evidence>
<dbReference type="Gene3D" id="2.60.40.420">
    <property type="entry name" value="Cupredoxins - blue copper proteins"/>
    <property type="match status" value="2"/>
</dbReference>
<feature type="domain" description="Plastocyanin-like" evidence="4">
    <location>
        <begin position="222"/>
        <end position="319"/>
    </location>
</feature>
<dbReference type="CDD" id="cd04202">
    <property type="entry name" value="CuRO_D2_2dMcoN_like"/>
    <property type="match status" value="1"/>
</dbReference>
<evidence type="ECO:0000256" key="2">
    <source>
        <dbReference type="ARBA" id="ARBA00023002"/>
    </source>
</evidence>
<dbReference type="AlphaFoldDB" id="A0A1G6XDJ4"/>
<sequence>MSSPQWLRTSTIKPVAVLAAAVIAVSGGLLTSSAMNPPLGTAADGPAALSPVPVAATAPAQSGGGEDLHDGTKLAEWRMVDGVKVFELTVAPMQWETKPGSVKKGYGINGQIPGPTIRVNEGDKLRFIVKNLLDEGTSMHWHGMVLPNSQDGVPGLTQLLIDPGQTHTYEWTAISTGSHWYHSHMHGDQESRGVYGSLEIVPRLGDIHADRDYRIMLGDGALGFVINGKSFPATVPLRARVGERVRFRIIGTGPEMIHPMHLHGGFFEVVAQDGLRTPFPQRMDTLLVGVGQTFDIIFTPTVPGKWMLHCHIFSHSETHEGMTGLVSILHVDPPAVGLPDLSRIPPSVPGLPQLPLPALPLPQLPLPGLSGAGAAHKEEHPQG</sequence>
<dbReference type="InterPro" id="IPR008972">
    <property type="entry name" value="Cupredoxin"/>
</dbReference>
<evidence type="ECO:0000256" key="1">
    <source>
        <dbReference type="ARBA" id="ARBA00022723"/>
    </source>
</evidence>
<dbReference type="InterPro" id="IPR011706">
    <property type="entry name" value="Cu-oxidase_C"/>
</dbReference>
<dbReference type="Pfam" id="PF07732">
    <property type="entry name" value="Cu-oxidase_3"/>
    <property type="match status" value="1"/>
</dbReference>
<keyword evidence="7" id="KW-1185">Reference proteome</keyword>
<keyword evidence="3" id="KW-0186">Copper</keyword>
<evidence type="ECO:0000313" key="6">
    <source>
        <dbReference type="EMBL" id="SDD76230.1"/>
    </source>
</evidence>
<evidence type="ECO:0000256" key="3">
    <source>
        <dbReference type="ARBA" id="ARBA00023008"/>
    </source>
</evidence>
<dbReference type="PANTHER" id="PTHR11709:SF394">
    <property type="entry name" value="FI03373P-RELATED"/>
    <property type="match status" value="1"/>
</dbReference>